<proteinExistence type="predicted"/>
<reference evidence="2" key="1">
    <citation type="journal article" date="2022" name="Int. J. Mol. Sci.">
        <title>Draft Genome of Tanacetum Coccineum: Genomic Comparison of Closely Related Tanacetum-Family Plants.</title>
        <authorList>
            <person name="Yamashiro T."/>
            <person name="Shiraishi A."/>
            <person name="Nakayama K."/>
            <person name="Satake H."/>
        </authorList>
    </citation>
    <scope>NUCLEOTIDE SEQUENCE</scope>
</reference>
<evidence type="ECO:0000259" key="1">
    <source>
        <dbReference type="Pfam" id="PF07727"/>
    </source>
</evidence>
<organism evidence="2 3">
    <name type="scientific">Tanacetum coccineum</name>
    <dbReference type="NCBI Taxonomy" id="301880"/>
    <lineage>
        <taxon>Eukaryota</taxon>
        <taxon>Viridiplantae</taxon>
        <taxon>Streptophyta</taxon>
        <taxon>Embryophyta</taxon>
        <taxon>Tracheophyta</taxon>
        <taxon>Spermatophyta</taxon>
        <taxon>Magnoliopsida</taxon>
        <taxon>eudicotyledons</taxon>
        <taxon>Gunneridae</taxon>
        <taxon>Pentapetalae</taxon>
        <taxon>asterids</taxon>
        <taxon>campanulids</taxon>
        <taxon>Asterales</taxon>
        <taxon>Asteraceae</taxon>
        <taxon>Asteroideae</taxon>
        <taxon>Anthemideae</taxon>
        <taxon>Anthemidinae</taxon>
        <taxon>Tanacetum</taxon>
    </lineage>
</organism>
<dbReference type="InterPro" id="IPR013103">
    <property type="entry name" value="RVT_2"/>
</dbReference>
<gene>
    <name evidence="2" type="ORF">Tco_0628555</name>
</gene>
<dbReference type="Pfam" id="PF07727">
    <property type="entry name" value="RVT_2"/>
    <property type="match status" value="1"/>
</dbReference>
<evidence type="ECO:0000313" key="3">
    <source>
        <dbReference type="Proteomes" id="UP001151760"/>
    </source>
</evidence>
<dbReference type="EMBL" id="BQNB010008852">
    <property type="protein sequence ID" value="GJS55193.1"/>
    <property type="molecule type" value="Genomic_DNA"/>
</dbReference>
<comment type="caution">
    <text evidence="2">The sequence shown here is derived from an EMBL/GenBank/DDBJ whole genome shotgun (WGS) entry which is preliminary data.</text>
</comment>
<dbReference type="Proteomes" id="UP001151760">
    <property type="component" value="Unassembled WGS sequence"/>
</dbReference>
<evidence type="ECO:0000313" key="2">
    <source>
        <dbReference type="EMBL" id="GJS55193.1"/>
    </source>
</evidence>
<feature type="domain" description="Reverse transcriptase Ty1/copia-type" evidence="1">
    <location>
        <begin position="199"/>
        <end position="288"/>
    </location>
</feature>
<accession>A0ABQ4WQT1</accession>
<reference evidence="2" key="2">
    <citation type="submission" date="2022-01" db="EMBL/GenBank/DDBJ databases">
        <authorList>
            <person name="Yamashiro T."/>
            <person name="Shiraishi A."/>
            <person name="Satake H."/>
            <person name="Nakayama K."/>
        </authorList>
    </citation>
    <scope>NUCLEOTIDE SEQUENCE</scope>
</reference>
<protein>
    <submittedName>
        <fullName evidence="2">Retrovirus-related pol polyprotein from transposon TNT 1-94</fullName>
    </submittedName>
</protein>
<keyword evidence="3" id="KW-1185">Reference proteome</keyword>
<name>A0ABQ4WQT1_9ASTR</name>
<sequence length="288" mass="32407">MGRGGYAHVKEKIIEKKEIEQDEEPTRGTLWLKGRKETEDKIKEGTLQVDQGTDAMTLVLGKEKGGYARGVGSGVTYKGKMSQTEGMVTTLKNQLAVYKGAVAVNANSIDTTRCRTTVVGCDQNDASIQKEIAKKGKLLNLCGAKKTTRSFRKDSFKVKIPIQRKCSCTTTNTKNIKEAIKDESWIMAMQKELDQFLCNDVWDLVPCPVDHMIIGTKWVFRNKLDENGVVCRNKARLVAQGYNQQEGIDYDETYAPVARLESIRILLAYACCYMFKLFQMDVKSDFLN</sequence>